<dbReference type="RefSeq" id="WP_131957696.1">
    <property type="nucleotide sequence ID" value="NZ_SMFL01000003.1"/>
</dbReference>
<dbReference type="Gene3D" id="3.40.50.850">
    <property type="entry name" value="Isochorismatase-like"/>
    <property type="match status" value="1"/>
</dbReference>
<feature type="domain" description="Isochorismatase-like" evidence="1">
    <location>
        <begin position="8"/>
        <end position="155"/>
    </location>
</feature>
<evidence type="ECO:0000313" key="3">
    <source>
        <dbReference type="Proteomes" id="UP000294850"/>
    </source>
</evidence>
<dbReference type="InterPro" id="IPR050993">
    <property type="entry name" value="Isochorismatase_domain"/>
</dbReference>
<gene>
    <name evidence="2" type="ORF">E0F88_07870</name>
</gene>
<dbReference type="InterPro" id="IPR000868">
    <property type="entry name" value="Isochorismatase-like_dom"/>
</dbReference>
<dbReference type="PANTHER" id="PTHR14119">
    <property type="entry name" value="HYDROLASE"/>
    <property type="match status" value="1"/>
</dbReference>
<accession>A0A4R5DP90</accession>
<dbReference type="Pfam" id="PF00857">
    <property type="entry name" value="Isochorismatase"/>
    <property type="match status" value="1"/>
</dbReference>
<keyword evidence="3" id="KW-1185">Reference proteome</keyword>
<evidence type="ECO:0000313" key="2">
    <source>
        <dbReference type="EMBL" id="TDE16162.1"/>
    </source>
</evidence>
<evidence type="ECO:0000259" key="1">
    <source>
        <dbReference type="Pfam" id="PF00857"/>
    </source>
</evidence>
<dbReference type="Proteomes" id="UP000294850">
    <property type="component" value="Unassembled WGS sequence"/>
</dbReference>
<dbReference type="AlphaFoldDB" id="A0A4R5DP90"/>
<name>A0A4R5DP90_9BACT</name>
<dbReference type="OrthoDB" id="9789777at2"/>
<reference evidence="2 3" key="1">
    <citation type="submission" date="2019-03" db="EMBL/GenBank/DDBJ databases">
        <title>Dyadobacter AR-3-6 sp. nov., isolated from arctic soil.</title>
        <authorList>
            <person name="Chaudhary D.K."/>
        </authorList>
    </citation>
    <scope>NUCLEOTIDE SEQUENCE [LARGE SCALE GENOMIC DNA]</scope>
    <source>
        <strain evidence="2 3">AR-3-6</strain>
    </source>
</reference>
<sequence>MKISPTNSILLVIDIQEKLLPKIDQKDEVFKTVIRVVDLAKTIGIPVLLTEHFPEKIGATPTALRSKVDQSNIVSKTYFSAVTEGNLVNNFDDNRRQVVVVGTETHICVLQTVLDLLAIGYHVFVVDTGVGSRLSHDNSRGLQRMKQNGAEIITKDMLAFEWLEKAGTDLFKEVLETFVKD</sequence>
<comment type="caution">
    <text evidence="2">The sequence shown here is derived from an EMBL/GenBank/DDBJ whole genome shotgun (WGS) entry which is preliminary data.</text>
</comment>
<organism evidence="2 3">
    <name type="scientific">Dyadobacter psychrotolerans</name>
    <dbReference type="NCBI Taxonomy" id="2541721"/>
    <lineage>
        <taxon>Bacteria</taxon>
        <taxon>Pseudomonadati</taxon>
        <taxon>Bacteroidota</taxon>
        <taxon>Cytophagia</taxon>
        <taxon>Cytophagales</taxon>
        <taxon>Spirosomataceae</taxon>
        <taxon>Dyadobacter</taxon>
    </lineage>
</organism>
<dbReference type="SUPFAM" id="SSF52499">
    <property type="entry name" value="Isochorismatase-like hydrolases"/>
    <property type="match status" value="1"/>
</dbReference>
<dbReference type="PANTHER" id="PTHR14119:SF3">
    <property type="entry name" value="ISOCHORISMATASE DOMAIN-CONTAINING PROTEIN 2"/>
    <property type="match status" value="1"/>
</dbReference>
<proteinExistence type="predicted"/>
<protein>
    <submittedName>
        <fullName evidence="2">Isochorismatase family protein</fullName>
    </submittedName>
</protein>
<dbReference type="EMBL" id="SMFL01000003">
    <property type="protein sequence ID" value="TDE16162.1"/>
    <property type="molecule type" value="Genomic_DNA"/>
</dbReference>
<dbReference type="InterPro" id="IPR036380">
    <property type="entry name" value="Isochorismatase-like_sf"/>
</dbReference>